<evidence type="ECO:0000313" key="2">
    <source>
        <dbReference type="EMBL" id="OGY18188.1"/>
    </source>
</evidence>
<evidence type="ECO:0000256" key="1">
    <source>
        <dbReference type="SAM" id="Phobius"/>
    </source>
</evidence>
<sequence>MVKKSSLEAQVEGWRNFGLLLLLVLGVVGAISYTLIVRQKTRLDMQEQRIVQLTDSVNDLEDSLKSPTPMRGR</sequence>
<organism evidence="2 3">
    <name type="scientific">Candidatus Chisholmbacteria bacterium RIFCSPHIGHO2_01_FULL_52_32</name>
    <dbReference type="NCBI Taxonomy" id="1797591"/>
    <lineage>
        <taxon>Bacteria</taxon>
        <taxon>Candidatus Chisholmiibacteriota</taxon>
    </lineage>
</organism>
<name>A0A1G1VS06_9BACT</name>
<dbReference type="Proteomes" id="UP000179233">
    <property type="component" value="Unassembled WGS sequence"/>
</dbReference>
<reference evidence="2 3" key="1">
    <citation type="journal article" date="2016" name="Nat. Commun.">
        <title>Thousands of microbial genomes shed light on interconnected biogeochemical processes in an aquifer system.</title>
        <authorList>
            <person name="Anantharaman K."/>
            <person name="Brown C.T."/>
            <person name="Hug L.A."/>
            <person name="Sharon I."/>
            <person name="Castelle C.J."/>
            <person name="Probst A.J."/>
            <person name="Thomas B.C."/>
            <person name="Singh A."/>
            <person name="Wilkins M.J."/>
            <person name="Karaoz U."/>
            <person name="Brodie E.L."/>
            <person name="Williams K.H."/>
            <person name="Hubbard S.S."/>
            <person name="Banfield J.F."/>
        </authorList>
    </citation>
    <scope>NUCLEOTIDE SEQUENCE [LARGE SCALE GENOMIC DNA]</scope>
</reference>
<keyword evidence="1" id="KW-0812">Transmembrane</keyword>
<dbReference type="EMBL" id="MHCJ01000003">
    <property type="protein sequence ID" value="OGY18188.1"/>
    <property type="molecule type" value="Genomic_DNA"/>
</dbReference>
<keyword evidence="1" id="KW-0472">Membrane</keyword>
<feature type="transmembrane region" description="Helical" evidence="1">
    <location>
        <begin position="17"/>
        <end position="36"/>
    </location>
</feature>
<keyword evidence="1" id="KW-1133">Transmembrane helix</keyword>
<dbReference type="AlphaFoldDB" id="A0A1G1VS06"/>
<accession>A0A1G1VS06</accession>
<gene>
    <name evidence="2" type="ORF">A2786_01575</name>
</gene>
<comment type="caution">
    <text evidence="2">The sequence shown here is derived from an EMBL/GenBank/DDBJ whole genome shotgun (WGS) entry which is preliminary data.</text>
</comment>
<proteinExistence type="predicted"/>
<protein>
    <submittedName>
        <fullName evidence="2">Uncharacterized protein</fullName>
    </submittedName>
</protein>
<evidence type="ECO:0000313" key="3">
    <source>
        <dbReference type="Proteomes" id="UP000179233"/>
    </source>
</evidence>